<proteinExistence type="predicted"/>
<protein>
    <recommendedName>
        <fullName evidence="3">RNase H type-1 domain-containing protein</fullName>
    </recommendedName>
</protein>
<evidence type="ECO:0000313" key="2">
    <source>
        <dbReference type="Proteomes" id="UP000593560"/>
    </source>
</evidence>
<sequence length="90" mass="9940">MAKEKACLQAVTTAEEMGFQDICVEGDALAVIKKLNFAEEDRSCISTNKAAHVMALEGRRYEDPQYWMENVSRAVEGLVKRNRSSGNDGG</sequence>
<accession>A0A7J9HLJ1</accession>
<name>A0A7J9HLJ1_9ROSI</name>
<dbReference type="EMBL" id="JABFAD010000010">
    <property type="protein sequence ID" value="MBA0810676.1"/>
    <property type="molecule type" value="Genomic_DNA"/>
</dbReference>
<keyword evidence="2" id="KW-1185">Reference proteome</keyword>
<dbReference type="OrthoDB" id="10356599at2759"/>
<dbReference type="AlphaFoldDB" id="A0A7J9HLJ1"/>
<gene>
    <name evidence="1" type="ORF">Gohar_002646</name>
</gene>
<organism evidence="1 2">
    <name type="scientific">Gossypium harknessii</name>
    <dbReference type="NCBI Taxonomy" id="34285"/>
    <lineage>
        <taxon>Eukaryota</taxon>
        <taxon>Viridiplantae</taxon>
        <taxon>Streptophyta</taxon>
        <taxon>Embryophyta</taxon>
        <taxon>Tracheophyta</taxon>
        <taxon>Spermatophyta</taxon>
        <taxon>Magnoliopsida</taxon>
        <taxon>eudicotyledons</taxon>
        <taxon>Gunneridae</taxon>
        <taxon>Pentapetalae</taxon>
        <taxon>rosids</taxon>
        <taxon>malvids</taxon>
        <taxon>Malvales</taxon>
        <taxon>Malvaceae</taxon>
        <taxon>Malvoideae</taxon>
        <taxon>Gossypium</taxon>
    </lineage>
</organism>
<comment type="caution">
    <text evidence="1">The sequence shown here is derived from an EMBL/GenBank/DDBJ whole genome shotgun (WGS) entry which is preliminary data.</text>
</comment>
<dbReference type="Proteomes" id="UP000593560">
    <property type="component" value="Unassembled WGS sequence"/>
</dbReference>
<evidence type="ECO:0000313" key="1">
    <source>
        <dbReference type="EMBL" id="MBA0810676.1"/>
    </source>
</evidence>
<evidence type="ECO:0008006" key="3">
    <source>
        <dbReference type="Google" id="ProtNLM"/>
    </source>
</evidence>
<reference evidence="1 2" key="1">
    <citation type="journal article" date="2019" name="Genome Biol. Evol.">
        <title>Insights into the evolution of the New World diploid cottons (Gossypium, subgenus Houzingenia) based on genome sequencing.</title>
        <authorList>
            <person name="Grover C.E."/>
            <person name="Arick M.A. 2nd"/>
            <person name="Thrash A."/>
            <person name="Conover J.L."/>
            <person name="Sanders W.S."/>
            <person name="Peterson D.G."/>
            <person name="Frelichowski J.E."/>
            <person name="Scheffler J.A."/>
            <person name="Scheffler B.E."/>
            <person name="Wendel J.F."/>
        </authorList>
    </citation>
    <scope>NUCLEOTIDE SEQUENCE [LARGE SCALE GENOMIC DNA]</scope>
    <source>
        <strain evidence="1">0</strain>
        <tissue evidence="1">Leaf</tissue>
    </source>
</reference>